<dbReference type="Proteomes" id="UP000266196">
    <property type="component" value="Unassembled WGS sequence"/>
</dbReference>
<proteinExistence type="predicted"/>
<name>A0A397FNF9_APHAT</name>
<evidence type="ECO:0000313" key="2">
    <source>
        <dbReference type="EMBL" id="RHZ34178.1"/>
    </source>
</evidence>
<gene>
    <name evidence="2" type="ORF">DYB31_012202</name>
    <name evidence="1" type="ORF">DYB38_008603</name>
</gene>
<reference evidence="3 4" key="1">
    <citation type="submission" date="2018-08" db="EMBL/GenBank/DDBJ databases">
        <title>Aphanomyces genome sequencing and annotation.</title>
        <authorList>
            <person name="Minardi D."/>
            <person name="Oidtmann B."/>
            <person name="Van Der Giezen M."/>
            <person name="Studholme D.J."/>
        </authorList>
    </citation>
    <scope>NUCLEOTIDE SEQUENCE [LARGE SCALE GENOMIC DNA]</scope>
    <source>
        <strain evidence="2 4">197901</strain>
        <strain evidence="1 3">SA</strain>
    </source>
</reference>
<dbReference type="AlphaFoldDB" id="A0A397FNF9"/>
<evidence type="ECO:0000313" key="4">
    <source>
        <dbReference type="Proteomes" id="UP000266196"/>
    </source>
</evidence>
<sequence>MCTGLCPPSLDKILYRLSLFKPSEVADNGFNETWQKRVDSVRDHVLLLPPTKKRKSATRKTLTVSGKFITADYHNLLQAQAAANPKRKKRATCQAENSVEDCVI</sequence>
<comment type="caution">
    <text evidence="2">The sequence shown here is derived from an EMBL/GenBank/DDBJ whole genome shotgun (WGS) entry which is preliminary data.</text>
</comment>
<evidence type="ECO:0000313" key="3">
    <source>
        <dbReference type="Proteomes" id="UP000265716"/>
    </source>
</evidence>
<organism evidence="2 4">
    <name type="scientific">Aphanomyces astaci</name>
    <name type="common">Crayfish plague agent</name>
    <dbReference type="NCBI Taxonomy" id="112090"/>
    <lineage>
        <taxon>Eukaryota</taxon>
        <taxon>Sar</taxon>
        <taxon>Stramenopiles</taxon>
        <taxon>Oomycota</taxon>
        <taxon>Saprolegniomycetes</taxon>
        <taxon>Saprolegniales</taxon>
        <taxon>Verrucalvaceae</taxon>
        <taxon>Aphanomyces</taxon>
    </lineage>
</organism>
<dbReference type="Proteomes" id="UP000265716">
    <property type="component" value="Unassembled WGS sequence"/>
</dbReference>
<accession>A0A397FNF9</accession>
<protein>
    <submittedName>
        <fullName evidence="2">Uncharacterized protein</fullName>
    </submittedName>
</protein>
<evidence type="ECO:0000313" key="1">
    <source>
        <dbReference type="EMBL" id="RHY66684.1"/>
    </source>
</evidence>
<dbReference type="EMBL" id="QUTE01005991">
    <property type="protein sequence ID" value="RHZ34178.1"/>
    <property type="molecule type" value="Genomic_DNA"/>
</dbReference>
<dbReference type="EMBL" id="QUTC01004068">
    <property type="protein sequence ID" value="RHY66684.1"/>
    <property type="molecule type" value="Genomic_DNA"/>
</dbReference>
<dbReference type="VEuPathDB" id="FungiDB:H257_09875"/>